<reference evidence="3" key="1">
    <citation type="submission" date="2014-09" db="EMBL/GenBank/DDBJ databases">
        <authorList>
            <person name="Illeghems K.G."/>
        </authorList>
    </citation>
    <scope>NUCLEOTIDE SEQUENCE [LARGE SCALE GENOMIC DNA]</scope>
    <source>
        <strain evidence="3">LMG 23848T</strain>
    </source>
</reference>
<accession>A0A0U5F5K0</accession>
<evidence type="ECO:0000313" key="2">
    <source>
        <dbReference type="EMBL" id="CEF55470.1"/>
    </source>
</evidence>
<proteinExistence type="predicted"/>
<dbReference type="EMBL" id="LN609302">
    <property type="protein sequence ID" value="CEF55470.1"/>
    <property type="molecule type" value="Genomic_DNA"/>
</dbReference>
<evidence type="ECO:0000313" key="3">
    <source>
        <dbReference type="Proteomes" id="UP000068250"/>
    </source>
</evidence>
<gene>
    <name evidence="2" type="ORF">AGA_1439</name>
</gene>
<dbReference type="STRING" id="431306.AGA_1439"/>
<keyword evidence="1" id="KW-0472">Membrane</keyword>
<protein>
    <submittedName>
        <fullName evidence="2">Uncharacterized protein</fullName>
    </submittedName>
</protein>
<dbReference type="AlphaFoldDB" id="A0A0U5F5K0"/>
<organism evidence="2 3">
    <name type="scientific">Acetobacter ghanensis</name>
    <dbReference type="NCBI Taxonomy" id="431306"/>
    <lineage>
        <taxon>Bacteria</taxon>
        <taxon>Pseudomonadati</taxon>
        <taxon>Pseudomonadota</taxon>
        <taxon>Alphaproteobacteria</taxon>
        <taxon>Acetobacterales</taxon>
        <taxon>Acetobacteraceae</taxon>
        <taxon>Acetobacter</taxon>
    </lineage>
</organism>
<feature type="transmembrane region" description="Helical" evidence="1">
    <location>
        <begin position="12"/>
        <end position="31"/>
    </location>
</feature>
<keyword evidence="1" id="KW-1133">Transmembrane helix</keyword>
<sequence>MPDDEKDCSLWSSAILFLALSNTSCAAFFFGQHR</sequence>
<dbReference type="Proteomes" id="UP000068250">
    <property type="component" value="Chromosome I"/>
</dbReference>
<evidence type="ECO:0000256" key="1">
    <source>
        <dbReference type="SAM" id="Phobius"/>
    </source>
</evidence>
<name>A0A0U5F5K0_9PROT</name>
<keyword evidence="1" id="KW-0812">Transmembrane</keyword>